<organism evidence="2 3">
    <name type="scientific">Colwellia psychrerythraea</name>
    <name type="common">Vibrio psychroerythus</name>
    <dbReference type="NCBI Taxonomy" id="28229"/>
    <lineage>
        <taxon>Bacteria</taxon>
        <taxon>Pseudomonadati</taxon>
        <taxon>Pseudomonadota</taxon>
        <taxon>Gammaproteobacteria</taxon>
        <taxon>Alteromonadales</taxon>
        <taxon>Colwelliaceae</taxon>
        <taxon>Colwellia</taxon>
    </lineage>
</organism>
<evidence type="ECO:0000256" key="1">
    <source>
        <dbReference type="SAM" id="Phobius"/>
    </source>
</evidence>
<dbReference type="EMBL" id="JQEC01000075">
    <property type="protein sequence ID" value="KGJ86463.1"/>
    <property type="molecule type" value="Genomic_DNA"/>
</dbReference>
<dbReference type="Proteomes" id="UP000029868">
    <property type="component" value="Unassembled WGS sequence"/>
</dbReference>
<protein>
    <submittedName>
        <fullName evidence="2">Uncharacterized protein</fullName>
    </submittedName>
</protein>
<dbReference type="AlphaFoldDB" id="A0A099KA14"/>
<name>A0A099KA14_COLPS</name>
<gene>
    <name evidence="2" type="ORF">GAB14E_0736</name>
</gene>
<reference evidence="2 3" key="1">
    <citation type="submission" date="2014-08" db="EMBL/GenBank/DDBJ databases">
        <title>Genomic and Phenotypic Diversity of Colwellia psychrerythraea strains from Disparate Marine Basins.</title>
        <authorList>
            <person name="Techtmann S.M."/>
            <person name="Stelling S.C."/>
            <person name="Utturkar S.M."/>
            <person name="Alshibli N."/>
            <person name="Harris A."/>
            <person name="Brown S.D."/>
            <person name="Hazen T.C."/>
        </authorList>
    </citation>
    <scope>NUCLEOTIDE SEQUENCE [LARGE SCALE GENOMIC DNA]</scope>
    <source>
        <strain evidence="2 3">GAB14E</strain>
    </source>
</reference>
<keyword evidence="1" id="KW-0812">Transmembrane</keyword>
<keyword evidence="1" id="KW-0472">Membrane</keyword>
<accession>A0A099KA14</accession>
<evidence type="ECO:0000313" key="2">
    <source>
        <dbReference type="EMBL" id="KGJ86463.1"/>
    </source>
</evidence>
<feature type="transmembrane region" description="Helical" evidence="1">
    <location>
        <begin position="12"/>
        <end position="33"/>
    </location>
</feature>
<keyword evidence="1" id="KW-1133">Transmembrane helix</keyword>
<sequence length="47" mass="5378">MIALIEVLLLLTVMNIFDPLAVLFSYCLMRFFLDQLDKKGTKKNTVG</sequence>
<evidence type="ECO:0000313" key="3">
    <source>
        <dbReference type="Proteomes" id="UP000029868"/>
    </source>
</evidence>
<comment type="caution">
    <text evidence="2">The sequence shown here is derived from an EMBL/GenBank/DDBJ whole genome shotgun (WGS) entry which is preliminary data.</text>
</comment>
<proteinExistence type="predicted"/>